<dbReference type="SUPFAM" id="SSF55073">
    <property type="entry name" value="Nucleotide cyclase"/>
    <property type="match status" value="1"/>
</dbReference>
<dbReference type="InterPro" id="IPR029787">
    <property type="entry name" value="Nucleotide_cyclase"/>
</dbReference>
<dbReference type="AlphaFoldDB" id="B3E9P2"/>
<evidence type="ECO:0000259" key="3">
    <source>
        <dbReference type="PROSITE" id="PS50883"/>
    </source>
</evidence>
<dbReference type="SMART" id="SM00052">
    <property type="entry name" value="EAL"/>
    <property type="match status" value="1"/>
</dbReference>
<dbReference type="CDD" id="cd01948">
    <property type="entry name" value="EAL"/>
    <property type="match status" value="1"/>
</dbReference>
<keyword evidence="6" id="KW-1185">Reference proteome</keyword>
<proteinExistence type="predicted"/>
<feature type="transmembrane region" description="Helical" evidence="2">
    <location>
        <begin position="84"/>
        <end position="102"/>
    </location>
</feature>
<evidence type="ECO:0000256" key="2">
    <source>
        <dbReference type="SAM" id="Phobius"/>
    </source>
</evidence>
<evidence type="ECO:0000256" key="1">
    <source>
        <dbReference type="ARBA" id="ARBA00051114"/>
    </source>
</evidence>
<dbReference type="Pfam" id="PF00990">
    <property type="entry name" value="GGDEF"/>
    <property type="match status" value="1"/>
</dbReference>
<evidence type="ECO:0000313" key="6">
    <source>
        <dbReference type="Proteomes" id="UP000002420"/>
    </source>
</evidence>
<dbReference type="InterPro" id="IPR000014">
    <property type="entry name" value="PAS"/>
</dbReference>
<dbReference type="PROSITE" id="PS50883">
    <property type="entry name" value="EAL"/>
    <property type="match status" value="1"/>
</dbReference>
<dbReference type="PANTHER" id="PTHR44757">
    <property type="entry name" value="DIGUANYLATE CYCLASE DGCP"/>
    <property type="match status" value="1"/>
</dbReference>
<feature type="transmembrane region" description="Helical" evidence="2">
    <location>
        <begin position="206"/>
        <end position="225"/>
    </location>
</feature>
<dbReference type="FunFam" id="3.30.70.270:FF:000001">
    <property type="entry name" value="Diguanylate cyclase domain protein"/>
    <property type="match status" value="1"/>
</dbReference>
<dbReference type="InterPro" id="IPR043128">
    <property type="entry name" value="Rev_trsase/Diguanyl_cyclase"/>
</dbReference>
<gene>
    <name evidence="5" type="ordered locus">Glov_1602</name>
</gene>
<keyword evidence="2" id="KW-0472">Membrane</keyword>
<dbReference type="STRING" id="398767.Glov_1602"/>
<protein>
    <submittedName>
        <fullName evidence="5">Diguanylate cyclase/phosphodiesterase with PAS/PAC sensor(S)</fullName>
    </submittedName>
</protein>
<dbReference type="PROSITE" id="PS50887">
    <property type="entry name" value="GGDEF"/>
    <property type="match status" value="1"/>
</dbReference>
<sequence>MTPVPSQEQSSQPSSAWFDSLSRLIQPDARNRSIGERLVEQCVRVSLMVKLRWAMLAALFCYVLLAELFLAPDIDLPIFHIEQWSLSLKATAIFFAVAFPLVSLPCSVWRNCRLVIYLQVLLDLLFVTAAIHWSGGVVSWLWPAYLLISLESAFLFEKKREVWGIGMIGAALYGVLLAAEQLDFIATVRMPFMEEESPSILFELLMWLWVAGVNTVVSFFGAFLMDKIRSDHQKVQQSQEALTGFIATAHDLIFCCRQDGTLLYLNQVGQDMIGPLEGEGGDISLFNLTDEEGKGLLARQFEKVTRRIDAGHFEMRLLSPAVGRILDLEVSLSTCCNDVPDQVIWGVCHDITERNLAQRELIKLAHHDVLTGLPNRILLHDRLQQARAFAHRMNSRFALLFLDMDRFKIINDTLGHAVGDDLLRMIAQRLKACFRETDTVARIGGDEFVVLMLNVTDRTDICTLNDKLLQELAQPFMIRGHELFVTTSGGVCTYPDDEDDVEIMMQKADIAMYHAKALGRNNIQFYNDGMDQNSSRRFTIANSMRRGLDRGEFRLYYQPKLDVSSDCIVATEALVRWQHPELGLLAPTEFIQLAEESGLIVELGEWVLREACRQNMVWRQEGMRGLRVAVNLSGYQLQHSRLVETVRKVLDETGMPGELLEFEITESVIMQNPDYAVEVLNEITNLGIHISIDDFGTGYSSLAHLKRFSVNTLKIDKSFVRDVENNTTDAAIASAIIAMGSSLNLKVIAEGVETEQQMDFLRDNNCDQVQGFLISRPLPADQALKVLRQKCIGELAQGREALKER</sequence>
<dbReference type="Pfam" id="PF00563">
    <property type="entry name" value="EAL"/>
    <property type="match status" value="1"/>
</dbReference>
<dbReference type="RefSeq" id="WP_012469660.1">
    <property type="nucleotide sequence ID" value="NC_010814.1"/>
</dbReference>
<dbReference type="Proteomes" id="UP000002420">
    <property type="component" value="Chromosome"/>
</dbReference>
<feature type="transmembrane region" description="Helical" evidence="2">
    <location>
        <begin position="114"/>
        <end position="133"/>
    </location>
</feature>
<dbReference type="KEGG" id="glo:Glov_1602"/>
<dbReference type="NCBIfam" id="TIGR00229">
    <property type="entry name" value="sensory_box"/>
    <property type="match status" value="1"/>
</dbReference>
<dbReference type="OrthoDB" id="9777298at2"/>
<dbReference type="GO" id="GO:0071111">
    <property type="term" value="F:cyclic-guanylate-specific phosphodiesterase activity"/>
    <property type="evidence" value="ECO:0007669"/>
    <property type="project" value="UniProtKB-EC"/>
</dbReference>
<dbReference type="InterPro" id="IPR052155">
    <property type="entry name" value="Biofilm_reg_signaling"/>
</dbReference>
<dbReference type="InterPro" id="IPR035919">
    <property type="entry name" value="EAL_sf"/>
</dbReference>
<dbReference type="CDD" id="cd01949">
    <property type="entry name" value="GGDEF"/>
    <property type="match status" value="1"/>
</dbReference>
<dbReference type="HOGENOM" id="CLU_000445_70_49_7"/>
<keyword evidence="2" id="KW-0812">Transmembrane</keyword>
<dbReference type="PANTHER" id="PTHR44757:SF2">
    <property type="entry name" value="BIOFILM ARCHITECTURE MAINTENANCE PROTEIN MBAA"/>
    <property type="match status" value="1"/>
</dbReference>
<comment type="catalytic activity">
    <reaction evidence="1">
        <text>3',3'-c-di-GMP + H2O = 5'-phosphoguanylyl(3'-&gt;5')guanosine + H(+)</text>
        <dbReference type="Rhea" id="RHEA:24902"/>
        <dbReference type="ChEBI" id="CHEBI:15377"/>
        <dbReference type="ChEBI" id="CHEBI:15378"/>
        <dbReference type="ChEBI" id="CHEBI:58754"/>
        <dbReference type="ChEBI" id="CHEBI:58805"/>
        <dbReference type="EC" id="3.1.4.52"/>
    </reaction>
    <physiologicalReaction direction="left-to-right" evidence="1">
        <dbReference type="Rhea" id="RHEA:24903"/>
    </physiologicalReaction>
</comment>
<dbReference type="InterPro" id="IPR035965">
    <property type="entry name" value="PAS-like_dom_sf"/>
</dbReference>
<dbReference type="Gene3D" id="3.20.20.450">
    <property type="entry name" value="EAL domain"/>
    <property type="match status" value="1"/>
</dbReference>
<dbReference type="SUPFAM" id="SSF141868">
    <property type="entry name" value="EAL domain-like"/>
    <property type="match status" value="1"/>
</dbReference>
<evidence type="ECO:0000313" key="5">
    <source>
        <dbReference type="EMBL" id="ACD95318.1"/>
    </source>
</evidence>
<dbReference type="NCBIfam" id="TIGR00254">
    <property type="entry name" value="GGDEF"/>
    <property type="match status" value="1"/>
</dbReference>
<reference evidence="5 6" key="1">
    <citation type="submission" date="2008-05" db="EMBL/GenBank/DDBJ databases">
        <title>Complete sequence of chromosome of Geobacter lovleyi SZ.</title>
        <authorList>
            <consortium name="US DOE Joint Genome Institute"/>
            <person name="Lucas S."/>
            <person name="Copeland A."/>
            <person name="Lapidus A."/>
            <person name="Glavina del Rio T."/>
            <person name="Dalin E."/>
            <person name="Tice H."/>
            <person name="Bruce D."/>
            <person name="Goodwin L."/>
            <person name="Pitluck S."/>
            <person name="Chertkov O."/>
            <person name="Meincke L."/>
            <person name="Brettin T."/>
            <person name="Detter J.C."/>
            <person name="Han C."/>
            <person name="Tapia R."/>
            <person name="Kuske C.R."/>
            <person name="Schmutz J."/>
            <person name="Larimer F."/>
            <person name="Land M."/>
            <person name="Hauser L."/>
            <person name="Kyrpides N."/>
            <person name="Mikhailova N."/>
            <person name="Sung Y."/>
            <person name="Fletcher K.E."/>
            <person name="Ritalahti K.M."/>
            <person name="Loeffler F.E."/>
            <person name="Richardson P."/>
        </authorList>
    </citation>
    <scope>NUCLEOTIDE SEQUENCE [LARGE SCALE GENOMIC DNA]</scope>
    <source>
        <strain evidence="6">ATCC BAA-1151 / DSM 17278 / SZ</strain>
    </source>
</reference>
<dbReference type="eggNOG" id="COG5001">
    <property type="taxonomic scope" value="Bacteria"/>
</dbReference>
<name>B3E9P2_TRIL1</name>
<dbReference type="EMBL" id="CP001089">
    <property type="protein sequence ID" value="ACD95318.1"/>
    <property type="molecule type" value="Genomic_DNA"/>
</dbReference>
<dbReference type="SMART" id="SM00267">
    <property type="entry name" value="GGDEF"/>
    <property type="match status" value="1"/>
</dbReference>
<keyword evidence="2" id="KW-1133">Transmembrane helix</keyword>
<dbReference type="FunFam" id="3.20.20.450:FF:000001">
    <property type="entry name" value="Cyclic di-GMP phosphodiesterase yahA"/>
    <property type="match status" value="1"/>
</dbReference>
<organism evidence="5 6">
    <name type="scientific">Trichlorobacter lovleyi (strain ATCC BAA-1151 / DSM 17278 / SZ)</name>
    <name type="common">Geobacter lovleyi</name>
    <dbReference type="NCBI Taxonomy" id="398767"/>
    <lineage>
        <taxon>Bacteria</taxon>
        <taxon>Pseudomonadati</taxon>
        <taxon>Thermodesulfobacteriota</taxon>
        <taxon>Desulfuromonadia</taxon>
        <taxon>Geobacterales</taxon>
        <taxon>Geobacteraceae</taxon>
        <taxon>Trichlorobacter</taxon>
    </lineage>
</organism>
<feature type="domain" description="EAL" evidence="3">
    <location>
        <begin position="537"/>
        <end position="791"/>
    </location>
</feature>
<feature type="domain" description="GGDEF" evidence="4">
    <location>
        <begin position="395"/>
        <end position="528"/>
    </location>
</feature>
<evidence type="ECO:0000259" key="4">
    <source>
        <dbReference type="PROSITE" id="PS50887"/>
    </source>
</evidence>
<dbReference type="Gene3D" id="3.30.450.20">
    <property type="entry name" value="PAS domain"/>
    <property type="match status" value="1"/>
</dbReference>
<feature type="transmembrane region" description="Helical" evidence="2">
    <location>
        <begin position="163"/>
        <end position="186"/>
    </location>
</feature>
<accession>B3E9P2</accession>
<dbReference type="SUPFAM" id="SSF55785">
    <property type="entry name" value="PYP-like sensor domain (PAS domain)"/>
    <property type="match status" value="1"/>
</dbReference>
<feature type="transmembrane region" description="Helical" evidence="2">
    <location>
        <begin position="53"/>
        <end position="72"/>
    </location>
</feature>
<dbReference type="GO" id="GO:0071732">
    <property type="term" value="P:cellular response to nitric oxide"/>
    <property type="evidence" value="ECO:0007669"/>
    <property type="project" value="UniProtKB-ARBA"/>
</dbReference>
<dbReference type="Gene3D" id="3.30.70.270">
    <property type="match status" value="1"/>
</dbReference>
<dbReference type="InterPro" id="IPR001633">
    <property type="entry name" value="EAL_dom"/>
</dbReference>
<dbReference type="InterPro" id="IPR000160">
    <property type="entry name" value="GGDEF_dom"/>
</dbReference>